<proteinExistence type="inferred from homology"/>
<feature type="domain" description="3-hydroxyacyl-CoA dehydrogenase NAD binding" evidence="5">
    <location>
        <begin position="3"/>
        <end position="180"/>
    </location>
</feature>
<keyword evidence="3 6" id="KW-0560">Oxidoreductase</keyword>
<organism evidence="6 7">
    <name type="scientific">Arthrobacter koreensis</name>
    <dbReference type="NCBI Taxonomy" id="199136"/>
    <lineage>
        <taxon>Bacteria</taxon>
        <taxon>Bacillati</taxon>
        <taxon>Actinomycetota</taxon>
        <taxon>Actinomycetes</taxon>
        <taxon>Micrococcales</taxon>
        <taxon>Micrococcaceae</taxon>
        <taxon>Arthrobacter</taxon>
    </lineage>
</organism>
<evidence type="ECO:0000313" key="7">
    <source>
        <dbReference type="Proteomes" id="UP001063368"/>
    </source>
</evidence>
<dbReference type="InterPro" id="IPR036291">
    <property type="entry name" value="NAD(P)-bd_dom_sf"/>
</dbReference>
<feature type="domain" description="3-hydroxyacyl-CoA dehydrogenase C-terminal" evidence="4">
    <location>
        <begin position="404"/>
        <end position="487"/>
    </location>
</feature>
<evidence type="ECO:0000259" key="5">
    <source>
        <dbReference type="Pfam" id="PF02737"/>
    </source>
</evidence>
<dbReference type="EMBL" id="CP106856">
    <property type="protein sequence ID" value="UYB35618.1"/>
    <property type="molecule type" value="Genomic_DNA"/>
</dbReference>
<dbReference type="Gene3D" id="1.10.1040.10">
    <property type="entry name" value="N-(1-d-carboxylethyl)-l-norvaline Dehydrogenase, domain 2"/>
    <property type="match status" value="2"/>
</dbReference>
<evidence type="ECO:0000256" key="3">
    <source>
        <dbReference type="ARBA" id="ARBA00023002"/>
    </source>
</evidence>
<gene>
    <name evidence="6" type="ORF">N9A08_13465</name>
</gene>
<dbReference type="SUPFAM" id="SSF48179">
    <property type="entry name" value="6-phosphogluconate dehydrogenase C-terminal domain-like"/>
    <property type="match status" value="2"/>
</dbReference>
<dbReference type="Proteomes" id="UP001063368">
    <property type="component" value="Chromosome"/>
</dbReference>
<dbReference type="InterPro" id="IPR013328">
    <property type="entry name" value="6PGD_dom2"/>
</dbReference>
<reference evidence="6" key="1">
    <citation type="submission" date="2022-09" db="EMBL/GenBank/DDBJ databases">
        <authorList>
            <person name="Li D."/>
            <person name="Cheng J."/>
            <person name="Li Y."/>
        </authorList>
    </citation>
    <scope>NUCLEOTIDE SEQUENCE</scope>
    <source>
        <strain evidence="6">DL</strain>
    </source>
</reference>
<keyword evidence="7" id="KW-1185">Reference proteome</keyword>
<dbReference type="InterPro" id="IPR008927">
    <property type="entry name" value="6-PGluconate_DH-like_C_sf"/>
</dbReference>
<dbReference type="RefSeq" id="WP_263127614.1">
    <property type="nucleotide sequence ID" value="NZ_CP106856.1"/>
</dbReference>
<dbReference type="GO" id="GO:0003857">
    <property type="term" value="F:(3S)-3-hydroxyacyl-CoA dehydrogenase (NAD+) activity"/>
    <property type="evidence" value="ECO:0007669"/>
    <property type="project" value="UniProtKB-EC"/>
</dbReference>
<name>A0ABY6FQX5_9MICC</name>
<comment type="similarity">
    <text evidence="2">Belongs to the 3-hydroxyacyl-CoA dehydrogenase family.</text>
</comment>
<sequence>MRVGVVGAGVMGRGIAAAAAVAGHEVLLYDVIPDAAQTALDEIEQSLERRALQGKITEPEAVLARGRLRAAGALTELSLCRIVVEAVIESLEAKQQVFSALEDNVGTDAILATNTSSLSVAVIARGTAHPERFLGMHFFNPVSAMDLVEIVPGPATGPEVLAGAQAFIRGLGKTDVVVRDSPGFLVNLAGRALATEALHIVQDGAASFRQVDTVARRNLGFPLGPFELMDLTGMDVNYPVTANLFEHNFADDRLRSTWYHRWLFEAGMLGRKTGQGYYAYPERTPDLSAQDVLPPSGNEVPAVAVAGEFAALLKDWLTERGVPVTDVVADAALCVVAAEGLDASRTAAALGVDPKRTVALDLWDPDAPVTVLMVPPGVPTETVGALAAHLRRRQDVEVIADTPGYIGQRLLAAVINLACDIAQRRIASPADIDTAVTLGLGYPNGPLTWADQVGPGRIVRILDGMFEATRDPRYRCSPWLRRRAAAGLSCLEPDYDPGAPVPQL</sequence>
<protein>
    <submittedName>
        <fullName evidence="6">3-hydroxyacyl-CoA dehydrogenase</fullName>
        <ecNumber evidence="6">1.1.1.35</ecNumber>
    </submittedName>
</protein>
<dbReference type="PANTHER" id="PTHR48075:SF5">
    <property type="entry name" value="3-HYDROXYBUTYRYL-COA DEHYDROGENASE"/>
    <property type="match status" value="1"/>
</dbReference>
<dbReference type="Pfam" id="PF00725">
    <property type="entry name" value="3HCDH"/>
    <property type="match status" value="2"/>
</dbReference>
<dbReference type="NCBIfam" id="NF006124">
    <property type="entry name" value="PRK08268.1"/>
    <property type="match status" value="1"/>
</dbReference>
<dbReference type="Pfam" id="PF02737">
    <property type="entry name" value="3HCDH_N"/>
    <property type="match status" value="1"/>
</dbReference>
<evidence type="ECO:0000313" key="6">
    <source>
        <dbReference type="EMBL" id="UYB35618.1"/>
    </source>
</evidence>
<evidence type="ECO:0000259" key="4">
    <source>
        <dbReference type="Pfam" id="PF00725"/>
    </source>
</evidence>
<comment type="pathway">
    <text evidence="1">Lipid metabolism; butanoate metabolism.</text>
</comment>
<evidence type="ECO:0000256" key="2">
    <source>
        <dbReference type="ARBA" id="ARBA00009463"/>
    </source>
</evidence>
<dbReference type="InterPro" id="IPR006108">
    <property type="entry name" value="3HC_DH_C"/>
</dbReference>
<dbReference type="PANTHER" id="PTHR48075">
    <property type="entry name" value="3-HYDROXYACYL-COA DEHYDROGENASE FAMILY PROTEIN"/>
    <property type="match status" value="1"/>
</dbReference>
<dbReference type="InterPro" id="IPR006176">
    <property type="entry name" value="3-OHacyl-CoA_DH_NAD-bd"/>
</dbReference>
<dbReference type="SUPFAM" id="SSF51735">
    <property type="entry name" value="NAD(P)-binding Rossmann-fold domains"/>
    <property type="match status" value="1"/>
</dbReference>
<dbReference type="Gene3D" id="3.40.50.720">
    <property type="entry name" value="NAD(P)-binding Rossmann-like Domain"/>
    <property type="match status" value="1"/>
</dbReference>
<dbReference type="EC" id="1.1.1.35" evidence="6"/>
<accession>A0ABY6FQX5</accession>
<evidence type="ECO:0000256" key="1">
    <source>
        <dbReference type="ARBA" id="ARBA00005086"/>
    </source>
</evidence>
<feature type="domain" description="3-hydroxyacyl-CoA dehydrogenase C-terminal" evidence="4">
    <location>
        <begin position="183"/>
        <end position="280"/>
    </location>
</feature>